<dbReference type="Pfam" id="PF16029">
    <property type="entry name" value="DUF4787"/>
    <property type="match status" value="1"/>
</dbReference>
<evidence type="ECO:0000313" key="2">
    <source>
        <dbReference type="EMBL" id="KAH6827025.1"/>
    </source>
</evidence>
<proteinExistence type="predicted"/>
<keyword evidence="3" id="KW-1185">Reference proteome</keyword>
<feature type="chain" id="PRO_5041899455" evidence="1">
    <location>
        <begin position="29"/>
        <end position="123"/>
    </location>
</feature>
<gene>
    <name evidence="2" type="ORF">C2S53_016168</name>
</gene>
<sequence>MVSSKYGAKQFMMIVWAVFLLSSDLVLAKSRHPISDAEIRQKKNDCYADIESGLWGQQCTSSIIAKENCALRCLSPICYELIYESDPLEEGEKDFTRNSEYKYCMHRASLGESLDGIRGSFDN</sequence>
<keyword evidence="1" id="KW-0732">Signal</keyword>
<comment type="caution">
    <text evidence="2">The sequence shown here is derived from an EMBL/GenBank/DDBJ whole genome shotgun (WGS) entry which is preliminary data.</text>
</comment>
<feature type="signal peptide" evidence="1">
    <location>
        <begin position="1"/>
        <end position="28"/>
    </location>
</feature>
<dbReference type="Proteomes" id="UP001190926">
    <property type="component" value="Unassembled WGS sequence"/>
</dbReference>
<accession>A0AAD4J5K3</accession>
<name>A0AAD4J5K3_PERFH</name>
<evidence type="ECO:0000256" key="1">
    <source>
        <dbReference type="SAM" id="SignalP"/>
    </source>
</evidence>
<dbReference type="InterPro" id="IPR031985">
    <property type="entry name" value="DUF4787"/>
</dbReference>
<dbReference type="PANTHER" id="PTHR35455:SF1">
    <property type="entry name" value="AGAP005842-PA"/>
    <property type="match status" value="1"/>
</dbReference>
<dbReference type="PANTHER" id="PTHR35455">
    <property type="entry name" value="UNNAMED PRODUCT"/>
    <property type="match status" value="1"/>
</dbReference>
<dbReference type="EMBL" id="SDAM02000154">
    <property type="protein sequence ID" value="KAH6827025.1"/>
    <property type="molecule type" value="Genomic_DNA"/>
</dbReference>
<organism evidence="2 3">
    <name type="scientific">Perilla frutescens var. hirtella</name>
    <name type="common">Perilla citriodora</name>
    <name type="synonym">Perilla setoyensis</name>
    <dbReference type="NCBI Taxonomy" id="608512"/>
    <lineage>
        <taxon>Eukaryota</taxon>
        <taxon>Viridiplantae</taxon>
        <taxon>Streptophyta</taxon>
        <taxon>Embryophyta</taxon>
        <taxon>Tracheophyta</taxon>
        <taxon>Spermatophyta</taxon>
        <taxon>Magnoliopsida</taxon>
        <taxon>eudicotyledons</taxon>
        <taxon>Gunneridae</taxon>
        <taxon>Pentapetalae</taxon>
        <taxon>asterids</taxon>
        <taxon>lamiids</taxon>
        <taxon>Lamiales</taxon>
        <taxon>Lamiaceae</taxon>
        <taxon>Nepetoideae</taxon>
        <taxon>Elsholtzieae</taxon>
        <taxon>Perilla</taxon>
    </lineage>
</organism>
<evidence type="ECO:0000313" key="3">
    <source>
        <dbReference type="Proteomes" id="UP001190926"/>
    </source>
</evidence>
<dbReference type="AlphaFoldDB" id="A0AAD4J5K3"/>
<reference evidence="2 3" key="1">
    <citation type="journal article" date="2021" name="Nat. Commun.">
        <title>Incipient diploidization of the medicinal plant Perilla within 10,000 years.</title>
        <authorList>
            <person name="Zhang Y."/>
            <person name="Shen Q."/>
            <person name="Leng L."/>
            <person name="Zhang D."/>
            <person name="Chen S."/>
            <person name="Shi Y."/>
            <person name="Ning Z."/>
            <person name="Chen S."/>
        </authorList>
    </citation>
    <scope>NUCLEOTIDE SEQUENCE [LARGE SCALE GENOMIC DNA]</scope>
    <source>
        <strain evidence="3">cv. PC099</strain>
    </source>
</reference>
<protein>
    <submittedName>
        <fullName evidence="2">Uncharacterized protein</fullName>
    </submittedName>
</protein>